<accession>A0A370HZ00</accession>
<sequence>MLCLVRSPAHSDVLRTVDRYLESATPNDIRRSYLDLSGNGGPAQVSSAPEATIETTRQALRQLDRAATGFVRNPNVRGRRLRFERFTLLAWLMQQTVEDTDRDPDRTLRLKLQQRGLTDRIGSWIQKTDEGINYDKWWWRTLMACLRLLTVVTFNVAVTGRVPLLSGRYRWFLRQRYLAPELASPVGLSIGAFAKDRK</sequence>
<organism evidence="1 2">
    <name type="scientific">Nocardia pseudobrasiliensis</name>
    <dbReference type="NCBI Taxonomy" id="45979"/>
    <lineage>
        <taxon>Bacteria</taxon>
        <taxon>Bacillati</taxon>
        <taxon>Actinomycetota</taxon>
        <taxon>Actinomycetes</taxon>
        <taxon>Mycobacteriales</taxon>
        <taxon>Nocardiaceae</taxon>
        <taxon>Nocardia</taxon>
    </lineage>
</organism>
<name>A0A370HZ00_9NOCA</name>
<comment type="caution">
    <text evidence="1">The sequence shown here is derived from an EMBL/GenBank/DDBJ whole genome shotgun (WGS) entry which is preliminary data.</text>
</comment>
<dbReference type="EMBL" id="QQBC01000009">
    <property type="protein sequence ID" value="RDI63689.1"/>
    <property type="molecule type" value="Genomic_DNA"/>
</dbReference>
<proteinExistence type="predicted"/>
<evidence type="ECO:0000313" key="1">
    <source>
        <dbReference type="EMBL" id="RDI63689.1"/>
    </source>
</evidence>
<keyword evidence="2" id="KW-1185">Reference proteome</keyword>
<evidence type="ECO:0000313" key="2">
    <source>
        <dbReference type="Proteomes" id="UP000254869"/>
    </source>
</evidence>
<dbReference type="STRING" id="1210086.GCA_001613105_03687"/>
<dbReference type="AlphaFoldDB" id="A0A370HZ00"/>
<reference evidence="1 2" key="1">
    <citation type="submission" date="2018-07" db="EMBL/GenBank/DDBJ databases">
        <title>Genomic Encyclopedia of Type Strains, Phase IV (KMG-IV): sequencing the most valuable type-strain genomes for metagenomic binning, comparative biology and taxonomic classification.</title>
        <authorList>
            <person name="Goeker M."/>
        </authorList>
    </citation>
    <scope>NUCLEOTIDE SEQUENCE [LARGE SCALE GENOMIC DNA]</scope>
    <source>
        <strain evidence="1 2">DSM 44290</strain>
    </source>
</reference>
<protein>
    <submittedName>
        <fullName evidence="1">Uncharacterized protein</fullName>
    </submittedName>
</protein>
<gene>
    <name evidence="1" type="ORF">DFR76_10924</name>
</gene>
<dbReference type="Proteomes" id="UP000254869">
    <property type="component" value="Unassembled WGS sequence"/>
</dbReference>